<protein>
    <submittedName>
        <fullName evidence="1">Uncharacterized protein</fullName>
    </submittedName>
</protein>
<sequence>MALDHEVDTKCLSLPSLPPLCTTYSLRLPQSVWVLKRMLVGLRPTIESSKPYVKGIMNSFGKLEVEKDKSRALKTELGRIGEKNKVTTDRTIVEHKDSIARSEQKHVEALDGFKKNSMETIAKWKEFTTKWRGSKDFYLEGGSIETSTTPDSDINNTVAEPFVENIEASEGEMRGNEACDDLGKFLT</sequence>
<dbReference type="Proteomes" id="UP000239757">
    <property type="component" value="Unassembled WGS sequence"/>
</dbReference>
<organism evidence="1 2">
    <name type="scientific">Gossypium barbadense</name>
    <name type="common">Sea Island cotton</name>
    <name type="synonym">Hibiscus barbadensis</name>
    <dbReference type="NCBI Taxonomy" id="3634"/>
    <lineage>
        <taxon>Eukaryota</taxon>
        <taxon>Viridiplantae</taxon>
        <taxon>Streptophyta</taxon>
        <taxon>Embryophyta</taxon>
        <taxon>Tracheophyta</taxon>
        <taxon>Spermatophyta</taxon>
        <taxon>Magnoliopsida</taxon>
        <taxon>eudicotyledons</taxon>
        <taxon>Gunneridae</taxon>
        <taxon>Pentapetalae</taxon>
        <taxon>rosids</taxon>
        <taxon>malvids</taxon>
        <taxon>Malvales</taxon>
        <taxon>Malvaceae</taxon>
        <taxon>Malvoideae</taxon>
        <taxon>Gossypium</taxon>
    </lineage>
</organism>
<gene>
    <name evidence="1" type="ORF">GOBAR_AA15605</name>
</gene>
<proteinExistence type="predicted"/>
<evidence type="ECO:0000313" key="1">
    <source>
        <dbReference type="EMBL" id="PPS05057.1"/>
    </source>
</evidence>
<dbReference type="AlphaFoldDB" id="A0A2P5XNZ5"/>
<name>A0A2P5XNZ5_GOSBA</name>
<reference evidence="1 2" key="1">
    <citation type="submission" date="2015-01" db="EMBL/GenBank/DDBJ databases">
        <title>Genome of allotetraploid Gossypium barbadense reveals genomic plasticity and fiber elongation in cotton evolution.</title>
        <authorList>
            <person name="Chen X."/>
            <person name="Liu X."/>
            <person name="Zhao B."/>
            <person name="Zheng H."/>
            <person name="Hu Y."/>
            <person name="Lu G."/>
            <person name="Yang C."/>
            <person name="Chen J."/>
            <person name="Shan C."/>
            <person name="Zhang L."/>
            <person name="Zhou Y."/>
            <person name="Wang L."/>
            <person name="Guo W."/>
            <person name="Bai Y."/>
            <person name="Ruan J."/>
            <person name="Shangguan X."/>
            <person name="Mao Y."/>
            <person name="Jiang J."/>
            <person name="Zhu Y."/>
            <person name="Lei J."/>
            <person name="Kang H."/>
            <person name="Chen S."/>
            <person name="He X."/>
            <person name="Wang R."/>
            <person name="Wang Y."/>
            <person name="Chen J."/>
            <person name="Wang L."/>
            <person name="Yu S."/>
            <person name="Wang B."/>
            <person name="Wei J."/>
            <person name="Song S."/>
            <person name="Lu X."/>
            <person name="Gao Z."/>
            <person name="Gu W."/>
            <person name="Deng X."/>
            <person name="Ma D."/>
            <person name="Wang S."/>
            <person name="Liang W."/>
            <person name="Fang L."/>
            <person name="Cai C."/>
            <person name="Zhu X."/>
            <person name="Zhou B."/>
            <person name="Zhang Y."/>
            <person name="Chen Z."/>
            <person name="Xu S."/>
            <person name="Zhu R."/>
            <person name="Wang S."/>
            <person name="Zhang T."/>
            <person name="Zhao G."/>
        </authorList>
    </citation>
    <scope>NUCLEOTIDE SEQUENCE [LARGE SCALE GENOMIC DNA]</scope>
    <source>
        <strain evidence="2">cv. Xinhai21</strain>
        <tissue evidence="1">Leaf</tissue>
    </source>
</reference>
<accession>A0A2P5XNZ5</accession>
<dbReference type="EMBL" id="KZ664510">
    <property type="protein sequence ID" value="PPS05057.1"/>
    <property type="molecule type" value="Genomic_DNA"/>
</dbReference>
<evidence type="ECO:0000313" key="2">
    <source>
        <dbReference type="Proteomes" id="UP000239757"/>
    </source>
</evidence>